<evidence type="ECO:0000313" key="1">
    <source>
        <dbReference type="EMBL" id="MBC9176648.1"/>
    </source>
</evidence>
<gene>
    <name evidence="1" type="ORF">IBL25_06795</name>
</gene>
<organism evidence="1 2">
    <name type="scientific">Pseudoroseomonas ludipueritiae</name>
    <dbReference type="NCBI Taxonomy" id="198093"/>
    <lineage>
        <taxon>Bacteria</taxon>
        <taxon>Pseudomonadati</taxon>
        <taxon>Pseudomonadota</taxon>
        <taxon>Alphaproteobacteria</taxon>
        <taxon>Acetobacterales</taxon>
        <taxon>Acetobacteraceae</taxon>
        <taxon>Pseudoroseomonas</taxon>
    </lineage>
</organism>
<protein>
    <submittedName>
        <fullName evidence="1">Uncharacterized protein</fullName>
    </submittedName>
</protein>
<comment type="caution">
    <text evidence="1">The sequence shown here is derived from an EMBL/GenBank/DDBJ whole genome shotgun (WGS) entry which is preliminary data.</text>
</comment>
<sequence length="114" mass="13265">MTDEPKPVSKWMTLPKRRKKEETELERIARTGDPLAEFYREMTGKSARIHIPLRDPIDLRRIATILRVLAGALETLSRSKERTFTVLFEARQKIKLADAQIRSQRALGTYTEKQ</sequence>
<dbReference type="RefSeq" id="WP_187777799.1">
    <property type="nucleotide sequence ID" value="NZ_JACTUZ010000016.1"/>
</dbReference>
<keyword evidence="2" id="KW-1185">Reference proteome</keyword>
<dbReference type="Proteomes" id="UP000603940">
    <property type="component" value="Unassembled WGS sequence"/>
</dbReference>
<accession>A0ABR7R4K6</accession>
<name>A0ABR7R4K6_9PROT</name>
<evidence type="ECO:0000313" key="2">
    <source>
        <dbReference type="Proteomes" id="UP000603940"/>
    </source>
</evidence>
<dbReference type="EMBL" id="JACTUZ010000016">
    <property type="protein sequence ID" value="MBC9176648.1"/>
    <property type="molecule type" value="Genomic_DNA"/>
</dbReference>
<proteinExistence type="predicted"/>
<reference evidence="1 2" key="1">
    <citation type="journal article" date="2009" name="Int. J. Syst. Evol. Microbiol.">
        <title>Transfer of Teichococcus ludipueritiae and Muricoccus roseus to the genus Roseomonas, as Roseomonas ludipueritiae comb. nov. and Roseomonas rosea comb. nov., respectively, and emended description of the genus Roseomonas.</title>
        <authorList>
            <person name="Sanchez-Porro C."/>
            <person name="Gallego V."/>
            <person name="Busse H.J."/>
            <person name="Kampfer P."/>
            <person name="Ventosa A."/>
        </authorList>
    </citation>
    <scope>NUCLEOTIDE SEQUENCE [LARGE SCALE GENOMIC DNA]</scope>
    <source>
        <strain evidence="1 2">DSM 14915</strain>
    </source>
</reference>